<keyword evidence="1" id="KW-1133">Transmembrane helix</keyword>
<gene>
    <name evidence="2" type="ORF">BJ508DRAFT_143976</name>
</gene>
<dbReference type="EMBL" id="ML119702">
    <property type="protein sequence ID" value="RPA79122.1"/>
    <property type="molecule type" value="Genomic_DNA"/>
</dbReference>
<name>A0A3N4HZ58_ASCIM</name>
<feature type="transmembrane region" description="Helical" evidence="1">
    <location>
        <begin position="51"/>
        <end position="71"/>
    </location>
</feature>
<feature type="transmembrane region" description="Helical" evidence="1">
    <location>
        <begin position="83"/>
        <end position="102"/>
    </location>
</feature>
<evidence type="ECO:0000313" key="3">
    <source>
        <dbReference type="Proteomes" id="UP000275078"/>
    </source>
</evidence>
<keyword evidence="1" id="KW-0812">Transmembrane</keyword>
<proteinExistence type="predicted"/>
<sequence length="149" mass="17775">MLRVSRNNGWFNMFAPPPSLLVCIFRCLFFPTLHIALHFPLQIFHVQLRGTVLIIVIIFFPYLSFPLFSLSSGMLFEIRSREFFLCYFAFYLFKSFQAYVFFSVLYCWLFLRVNIFLLLSIFHFRAHCEMASSWAFRRSCTGLYILVLV</sequence>
<reference evidence="2 3" key="1">
    <citation type="journal article" date="2018" name="Nat. Ecol. Evol.">
        <title>Pezizomycetes genomes reveal the molecular basis of ectomycorrhizal truffle lifestyle.</title>
        <authorList>
            <person name="Murat C."/>
            <person name="Payen T."/>
            <person name="Noel B."/>
            <person name="Kuo A."/>
            <person name="Morin E."/>
            <person name="Chen J."/>
            <person name="Kohler A."/>
            <person name="Krizsan K."/>
            <person name="Balestrini R."/>
            <person name="Da Silva C."/>
            <person name="Montanini B."/>
            <person name="Hainaut M."/>
            <person name="Levati E."/>
            <person name="Barry K.W."/>
            <person name="Belfiori B."/>
            <person name="Cichocki N."/>
            <person name="Clum A."/>
            <person name="Dockter R.B."/>
            <person name="Fauchery L."/>
            <person name="Guy J."/>
            <person name="Iotti M."/>
            <person name="Le Tacon F."/>
            <person name="Lindquist E.A."/>
            <person name="Lipzen A."/>
            <person name="Malagnac F."/>
            <person name="Mello A."/>
            <person name="Molinier V."/>
            <person name="Miyauchi S."/>
            <person name="Poulain J."/>
            <person name="Riccioni C."/>
            <person name="Rubini A."/>
            <person name="Sitrit Y."/>
            <person name="Splivallo R."/>
            <person name="Traeger S."/>
            <person name="Wang M."/>
            <person name="Zifcakova L."/>
            <person name="Wipf D."/>
            <person name="Zambonelli A."/>
            <person name="Paolocci F."/>
            <person name="Nowrousian M."/>
            <person name="Ottonello S."/>
            <person name="Baldrian P."/>
            <person name="Spatafora J.W."/>
            <person name="Henrissat B."/>
            <person name="Nagy L.G."/>
            <person name="Aury J.M."/>
            <person name="Wincker P."/>
            <person name="Grigoriev I.V."/>
            <person name="Bonfante P."/>
            <person name="Martin F.M."/>
        </authorList>
    </citation>
    <scope>NUCLEOTIDE SEQUENCE [LARGE SCALE GENOMIC DNA]</scope>
    <source>
        <strain evidence="2 3">RN42</strain>
    </source>
</reference>
<protein>
    <submittedName>
        <fullName evidence="2">Uncharacterized protein</fullName>
    </submittedName>
</protein>
<keyword evidence="1" id="KW-0472">Membrane</keyword>
<keyword evidence="3" id="KW-1185">Reference proteome</keyword>
<dbReference type="Proteomes" id="UP000275078">
    <property type="component" value="Unassembled WGS sequence"/>
</dbReference>
<accession>A0A3N4HZ58</accession>
<dbReference type="AlphaFoldDB" id="A0A3N4HZ58"/>
<evidence type="ECO:0000256" key="1">
    <source>
        <dbReference type="SAM" id="Phobius"/>
    </source>
</evidence>
<evidence type="ECO:0000313" key="2">
    <source>
        <dbReference type="EMBL" id="RPA79122.1"/>
    </source>
</evidence>
<organism evidence="2 3">
    <name type="scientific">Ascobolus immersus RN42</name>
    <dbReference type="NCBI Taxonomy" id="1160509"/>
    <lineage>
        <taxon>Eukaryota</taxon>
        <taxon>Fungi</taxon>
        <taxon>Dikarya</taxon>
        <taxon>Ascomycota</taxon>
        <taxon>Pezizomycotina</taxon>
        <taxon>Pezizomycetes</taxon>
        <taxon>Pezizales</taxon>
        <taxon>Ascobolaceae</taxon>
        <taxon>Ascobolus</taxon>
    </lineage>
</organism>
<feature type="transmembrane region" description="Helical" evidence="1">
    <location>
        <begin position="20"/>
        <end position="39"/>
    </location>
</feature>